<keyword evidence="1" id="KW-1133">Transmembrane helix</keyword>
<name>A0A7W9KFT5_9PSEU</name>
<keyword evidence="1" id="KW-0472">Membrane</keyword>
<dbReference type="EMBL" id="JACHIR010000001">
    <property type="protein sequence ID" value="MBB5891625.1"/>
    <property type="molecule type" value="Genomic_DNA"/>
</dbReference>
<accession>A0A7W9KFT5</accession>
<dbReference type="AlphaFoldDB" id="A0A7W9KFT5"/>
<comment type="caution">
    <text evidence="2">The sequence shown here is derived from an EMBL/GenBank/DDBJ whole genome shotgun (WGS) entry which is preliminary data.</text>
</comment>
<evidence type="ECO:0000256" key="1">
    <source>
        <dbReference type="SAM" id="Phobius"/>
    </source>
</evidence>
<gene>
    <name evidence="2" type="ORF">BJ998_002821</name>
</gene>
<reference evidence="2 3" key="1">
    <citation type="submission" date="2020-08" db="EMBL/GenBank/DDBJ databases">
        <title>Sequencing the genomes of 1000 actinobacteria strains.</title>
        <authorList>
            <person name="Klenk H.-P."/>
        </authorList>
    </citation>
    <scope>NUCLEOTIDE SEQUENCE [LARGE SCALE GENOMIC DNA]</scope>
    <source>
        <strain evidence="2 3">DSM 43851</strain>
    </source>
</reference>
<proteinExistence type="predicted"/>
<evidence type="ECO:0000313" key="2">
    <source>
        <dbReference type="EMBL" id="MBB5891625.1"/>
    </source>
</evidence>
<evidence type="ECO:0000313" key="3">
    <source>
        <dbReference type="Proteomes" id="UP000585638"/>
    </source>
</evidence>
<feature type="transmembrane region" description="Helical" evidence="1">
    <location>
        <begin position="9"/>
        <end position="28"/>
    </location>
</feature>
<keyword evidence="3" id="KW-1185">Reference proteome</keyword>
<sequence length="31" mass="3483">MSKILSNPLFWVLTAVLLWLATITLIIARQG</sequence>
<dbReference type="Proteomes" id="UP000585638">
    <property type="component" value="Unassembled WGS sequence"/>
</dbReference>
<keyword evidence="1" id="KW-0812">Transmembrane</keyword>
<protein>
    <submittedName>
        <fullName evidence="2">Uncharacterized protein</fullName>
    </submittedName>
</protein>
<organism evidence="2 3">
    <name type="scientific">Kutzneria kofuensis</name>
    <dbReference type="NCBI Taxonomy" id="103725"/>
    <lineage>
        <taxon>Bacteria</taxon>
        <taxon>Bacillati</taxon>
        <taxon>Actinomycetota</taxon>
        <taxon>Actinomycetes</taxon>
        <taxon>Pseudonocardiales</taxon>
        <taxon>Pseudonocardiaceae</taxon>
        <taxon>Kutzneria</taxon>
    </lineage>
</organism>